<dbReference type="Pfam" id="PF00698">
    <property type="entry name" value="Acyl_transf_1"/>
    <property type="match status" value="2"/>
</dbReference>
<keyword evidence="4" id="KW-0597">Phosphoprotein</keyword>
<feature type="domain" description="PKS/mFAS DH" evidence="12">
    <location>
        <begin position="1453"/>
        <end position="1730"/>
    </location>
</feature>
<dbReference type="InterPro" id="IPR013968">
    <property type="entry name" value="PKS_KR"/>
</dbReference>
<dbReference type="InterPro" id="IPR013154">
    <property type="entry name" value="ADH-like_N"/>
</dbReference>
<keyword evidence="14" id="KW-1185">Reference proteome</keyword>
<dbReference type="Gene3D" id="3.90.180.10">
    <property type="entry name" value="Medium-chain alcohol dehydrogenases, catalytic domain"/>
    <property type="match status" value="1"/>
</dbReference>
<dbReference type="PROSITE" id="PS00606">
    <property type="entry name" value="KS3_1"/>
    <property type="match status" value="1"/>
</dbReference>
<keyword evidence="3" id="KW-0596">Phosphopantetheine</keyword>
<evidence type="ECO:0000259" key="10">
    <source>
        <dbReference type="PROSITE" id="PS50075"/>
    </source>
</evidence>
<dbReference type="SMART" id="SM00822">
    <property type="entry name" value="PKS_KR"/>
    <property type="match status" value="1"/>
</dbReference>
<feature type="active site" description="Proton acceptor; for dehydratase activity" evidence="8">
    <location>
        <position position="1485"/>
    </location>
</feature>
<feature type="region of interest" description="N-terminal hotdog fold" evidence="8">
    <location>
        <begin position="1453"/>
        <end position="1580"/>
    </location>
</feature>
<dbReference type="PANTHER" id="PTHR43775:SF51">
    <property type="entry name" value="INACTIVE PHENOLPHTHIOCEROL SYNTHESIS POLYKETIDE SYNTHASE TYPE I PKS1-RELATED"/>
    <property type="match status" value="1"/>
</dbReference>
<sequence length="2693" mass="288211">MTIASLPLVISGDSDNALIDAARHLLAQIEPLAEEALLPFCLEQLVHPHGTLRAAVSGPDKKRLVGGLKALVEGRPARNVIKGSADIAKAPVFVFPGQGPLWPGMTRGLIEASPLFKERIAFYTQALQPSLHWSPQEALTTGQEFKHLTEIQPIQFTMASALADMWRAYGITEQAVVGHSVGEAAASNAAGLLSPEEAARLTVAWGKALTHIDGQGAMISAATSLDKLKPLLARWEDRLSIAAVNSKRSVTASGSTADTDELLAFLNEEGLWAWKVPGGDVAGHSAMVDPLREEVLANSPATVSSDTRAVYYSSVMGERLAPEDFPADYGFRILRDTVRFADSVQALIRDGYRLFIEVSPHPILTGIIEEHLNEAGVQGAAIPTLDRRKDDAESLVQSFVHAFIYGAPIDWPHVVSSFFPKQKVDLSRLQHATPTHDATTPVATSGEASELHQQSPDAQREYLLSLIDQETQALLGQSFSSDTQSFRDIGFTSLTVVEFARGLSAATGIELPSTLVYDYPTPRAVSDFLRHEMGLSSDDATDDAFKDRVYVDEPIAIIGMACRYPGGVTDPESLWTMIEEGRDAADHYPTDRGWDTQNLYDPEPGQHGKISTPTSNFLYDATGFDAEFFGIAPREAVTLEPQQRVLLEVAWEAVENAGINPTTLRDSLTGVYAGVMGTEYGSQIQFAPKDVAGYGYMGTATCVASGRLAYCLGLQGPAITLDTACSSSLVSIHTACEALRSSDCSLALAGGVTVMPTPGVLIDFAQQRALSPDGRCKAFSDSADGVGLSEGAGMLVLERLSQAKAHGHRILGVIRGSAVNQDGASNGLTAPSGTAQQQVIRHAWANAKVDPQDIDIVEAHGTGTRLGDPIEANALLATYGRQRPEQHPLQLGSVKSNIGHTQAAAGVAGVIKMLMAMRHGTYPRSLHITAPSSEVDWSNGSLQLLTASQPWPRPESRPRRAAVSSFGVSGTNGHLIVEEYLDEHAGIASENTAHSTAQDMFWPLSARNDEALHTAAERLRDYVQTHPEINPVDIGYTLGMSRSHFAQRAAVWGPTRDALLTGLNALIAGQDHAALAVAQRPVIQKGKLAFVFPGQGSQWPTMGMALYEAFSVYRQTIDQIDEALRPYVDWSLIDVLKAQPDAPSLERIDVVQPALFAVMVALARLWESFGLTPDAVIGHSQGEIVAAHVSGALSLQDAIKIVALRSKLMLTQAGNGAMATVGLPEADARAFIAPYGDSVSLAVFNSPSATVVSGDTEAVERLLKDCKRQRIRAKRIAVDVAGHSPHMEALRPVLMALFSDVTPQATRLPFYSTVEGYPHDEPLLGTRLDAHYWCDNLIHPVRFVDTVTALSDKTNVTYLECSPHPVLIPPLEETLEEAGTALGTLRRKAPAVACLTETMARLYTDGHGISWRALHPDARIVDVPTYPFEHQYYWLNASASGDVSSTGLRADDHALLGAIIDLPDDDAIVISGRIGLSAQRWLADHAAAGVTLVPGTAYLDMVQHAADTVGCRQISELTLQAPMVLPEEGDLDLMLSIDAPDQDDLRALAVYSRPHTQSDSDPAPWALHATAQLSPHALSPVPTATQSWPPTDAQPVDIDQLEQTLAEAGYEYGPTFKGMTAAWRRGNDFFAEAQLPQGLSAEGYIIHPALLDAVLHLIALPPDTTQTHGLRLPFSFSQVALSGLPAQQLRVTLHTLSDSAVSVTVNDPHGQQLLSIGSLAVRETDPNALRSLSRYRPERDLLRLQWQPLPSAPVEPTAAPHWAVLSSQEVDGALTALPRFSDLEALANAETPAAVIWPLPLTEDGDSAQATHQLATLVIEQLQAWLTQPQWGQTPLVVITRHAEIIQEPERAQLAHSAAWGLLHSAQTENPDRFVLIDTDAPIEALGAITQALEQQHSQFALRHGKLLTPYLARTETSALLTPPADTALWHLDVPASGNLPEMAIVLAPEQDPPLGDDSVRIAIRAASINFHDEIAALGLIPAHTRIGSEAAGVVTEVGAGVKDIQAGDRVLALAENAYGPSVIAHQRNILPIPASWTFAQAAGAPIAFLTAYHAFTRMATLKPGDRVLIHAAAGGVGQAAIQLAKHLGAEIFATAHPRKWPLLRSLGLAQDHIASSRTLEFAEQFEDALGDQGIDLVLNSLMGDAVDAAMGLMSPGGCFIELGRTDIRHVEAAAVIRPDINYLVLDRPDLDPVDTRHKLEELAALIHDGALTPLPVTAFDIREAPTAFTLMQQGRHSGKVVLTIPRPLDRNGTVLITGGTGTLAGFLAHHLVSVHGIQHLLLVSRRGPDSEGAAALKQQLESEGAHVTLKACDMSDRAGVEALLADIPTAHPLTGIFHTAGVLSDATIANLSEDDIDRVFAPKVDAAALLHELTHDQDLAAFVLYSSSAGVLGNPGQGNYAAANRFLDNLALNRRRQGLPATALAWGWWQTISSLASDLTSADQARIARTGFAPISEEHGNALVDAAMALPYGALAPVPLNPQTLARNAQQGSLHPLLEQLLSAGALRKARAQGQHVPTLKIELQALDASARPKHLQKAIADVIAAILSLEDASGIALDSTFKESGIDSLMALELRNRLASATGLRLPATLTYDYPTPLELAAHLGELLSSDLEDGTDSTSSPTVSAEDDARIRTLLATVPIDRLRSAGLLASLLQLVDDSTSDSAPISDIDTASIDELVALAQFNNEVQAQ</sequence>
<evidence type="ECO:0000256" key="9">
    <source>
        <dbReference type="SAM" id="MobiDB-lite"/>
    </source>
</evidence>
<dbReference type="SUPFAM" id="SSF47336">
    <property type="entry name" value="ACP-like"/>
    <property type="match status" value="2"/>
</dbReference>
<dbReference type="InterPro" id="IPR036291">
    <property type="entry name" value="NAD(P)-bd_dom_sf"/>
</dbReference>
<dbReference type="InterPro" id="IPR001227">
    <property type="entry name" value="Ac_transferase_dom_sf"/>
</dbReference>
<dbReference type="Gene3D" id="1.10.1200.10">
    <property type="entry name" value="ACP-like"/>
    <property type="match status" value="2"/>
</dbReference>
<dbReference type="Pfam" id="PF08659">
    <property type="entry name" value="KR"/>
    <property type="match status" value="1"/>
</dbReference>
<dbReference type="InterPro" id="IPR020807">
    <property type="entry name" value="PKS_DH"/>
</dbReference>
<dbReference type="FunFam" id="3.40.366.10:FF:000002">
    <property type="entry name" value="Probable polyketide synthase 2"/>
    <property type="match status" value="1"/>
</dbReference>
<dbReference type="InterPro" id="IPR014030">
    <property type="entry name" value="Ketoacyl_synth_N"/>
</dbReference>
<dbReference type="PROSITE" id="PS52004">
    <property type="entry name" value="KS3_2"/>
    <property type="match status" value="1"/>
</dbReference>
<proteinExistence type="inferred from homology"/>
<dbReference type="GO" id="GO:0006633">
    <property type="term" value="P:fatty acid biosynthetic process"/>
    <property type="evidence" value="ECO:0007669"/>
    <property type="project" value="UniProtKB-UniPathway"/>
</dbReference>
<evidence type="ECO:0000256" key="3">
    <source>
        <dbReference type="ARBA" id="ARBA00022450"/>
    </source>
</evidence>
<dbReference type="CDD" id="cd05195">
    <property type="entry name" value="enoyl_red"/>
    <property type="match status" value="1"/>
</dbReference>
<evidence type="ECO:0000313" key="13">
    <source>
        <dbReference type="EMBL" id="BBG29153.1"/>
    </source>
</evidence>
<evidence type="ECO:0000259" key="12">
    <source>
        <dbReference type="PROSITE" id="PS52019"/>
    </source>
</evidence>
<dbReference type="PANTHER" id="PTHR43775">
    <property type="entry name" value="FATTY ACID SYNTHASE"/>
    <property type="match status" value="1"/>
</dbReference>
<dbReference type="GO" id="GO:0016491">
    <property type="term" value="F:oxidoreductase activity"/>
    <property type="evidence" value="ECO:0007669"/>
    <property type="project" value="InterPro"/>
</dbReference>
<keyword evidence="6" id="KW-0511">Multifunctional enzyme</keyword>
<dbReference type="Pfam" id="PF22621">
    <property type="entry name" value="CurL-like_PKS_C"/>
    <property type="match status" value="1"/>
</dbReference>
<dbReference type="Gene3D" id="3.40.50.11460">
    <property type="match status" value="1"/>
</dbReference>
<dbReference type="OrthoDB" id="9778690at2"/>
<dbReference type="InterPro" id="IPR002364">
    <property type="entry name" value="Quin_OxRdtase/zeta-crystal_CS"/>
</dbReference>
<dbReference type="Pfam" id="PF00550">
    <property type="entry name" value="PP-binding"/>
    <property type="match status" value="2"/>
</dbReference>
<dbReference type="SUPFAM" id="SSF52151">
    <property type="entry name" value="FabD/lysophospholipase-like"/>
    <property type="match status" value="2"/>
</dbReference>
<dbReference type="InterPro" id="IPR020841">
    <property type="entry name" value="PKS_Beta-ketoAc_synthase_dom"/>
</dbReference>
<dbReference type="Pfam" id="PF14765">
    <property type="entry name" value="PS-DH"/>
    <property type="match status" value="1"/>
</dbReference>
<dbReference type="InterPro" id="IPR050091">
    <property type="entry name" value="PKS_NRPS_Biosynth_Enz"/>
</dbReference>
<dbReference type="Pfam" id="PF08240">
    <property type="entry name" value="ADH_N"/>
    <property type="match status" value="1"/>
</dbReference>
<dbReference type="Gene3D" id="3.30.70.3290">
    <property type="match status" value="2"/>
</dbReference>
<dbReference type="PROSITE" id="PS52019">
    <property type="entry name" value="PKS_MFAS_DH"/>
    <property type="match status" value="1"/>
</dbReference>
<dbReference type="SMART" id="SM00827">
    <property type="entry name" value="PKS_AT"/>
    <property type="match status" value="2"/>
</dbReference>
<dbReference type="InterPro" id="IPR036736">
    <property type="entry name" value="ACP-like_sf"/>
</dbReference>
<dbReference type="InterPro" id="IPR016035">
    <property type="entry name" value="Acyl_Trfase/lysoPLipase"/>
</dbReference>
<dbReference type="SUPFAM" id="SSF53901">
    <property type="entry name" value="Thiolase-like"/>
    <property type="match status" value="1"/>
</dbReference>
<dbReference type="GO" id="GO:0004315">
    <property type="term" value="F:3-oxoacyl-[acyl-carrier-protein] synthase activity"/>
    <property type="evidence" value="ECO:0007669"/>
    <property type="project" value="InterPro"/>
</dbReference>
<dbReference type="FunFam" id="3.40.47.10:FF:000019">
    <property type="entry name" value="Polyketide synthase type I"/>
    <property type="match status" value="1"/>
</dbReference>
<evidence type="ECO:0000256" key="2">
    <source>
        <dbReference type="ARBA" id="ARBA00006484"/>
    </source>
</evidence>
<dbReference type="STRING" id="1123510.GCA_000620025_00571"/>
<dbReference type="InterPro" id="IPR049552">
    <property type="entry name" value="PKS_DH_N"/>
</dbReference>
<dbReference type="PROSITE" id="PS00012">
    <property type="entry name" value="PHOSPHOPANTETHEINE"/>
    <property type="match status" value="1"/>
</dbReference>
<dbReference type="KEGG" id="zpl:ZBT109_0364"/>
<evidence type="ECO:0000256" key="7">
    <source>
        <dbReference type="ARBA" id="ARBA00054155"/>
    </source>
</evidence>
<feature type="domain" description="Carrier" evidence="10">
    <location>
        <begin position="458"/>
        <end position="533"/>
    </location>
</feature>
<organism evidence="13 14">
    <name type="scientific">Zymobacter palmae</name>
    <dbReference type="NCBI Taxonomy" id="33074"/>
    <lineage>
        <taxon>Bacteria</taxon>
        <taxon>Pseudomonadati</taxon>
        <taxon>Pseudomonadota</taxon>
        <taxon>Gammaproteobacteria</taxon>
        <taxon>Oceanospirillales</taxon>
        <taxon>Halomonadaceae</taxon>
        <taxon>Zymobacter group</taxon>
        <taxon>Zymobacter</taxon>
    </lineage>
</organism>
<evidence type="ECO:0000256" key="1">
    <source>
        <dbReference type="ARBA" id="ARBA00005194"/>
    </source>
</evidence>
<dbReference type="Gene3D" id="3.40.50.720">
    <property type="entry name" value="NAD(P)-binding Rossmann-like Domain"/>
    <property type="match status" value="1"/>
</dbReference>
<accession>A0A348HC01</accession>
<dbReference type="InterPro" id="IPR018201">
    <property type="entry name" value="Ketoacyl_synth_AS"/>
</dbReference>
<dbReference type="Gene3D" id="3.10.129.110">
    <property type="entry name" value="Polyketide synthase dehydratase"/>
    <property type="match status" value="1"/>
</dbReference>
<dbReference type="Pfam" id="PF22953">
    <property type="entry name" value="SpnB_Rossmann"/>
    <property type="match status" value="1"/>
</dbReference>
<evidence type="ECO:0000259" key="11">
    <source>
        <dbReference type="PROSITE" id="PS52004"/>
    </source>
</evidence>
<dbReference type="Gene3D" id="3.40.366.10">
    <property type="entry name" value="Malonyl-Coenzyme A Acyl Carrier Protein, domain 2"/>
    <property type="match status" value="2"/>
</dbReference>
<evidence type="ECO:0000256" key="8">
    <source>
        <dbReference type="PROSITE-ProRule" id="PRU01363"/>
    </source>
</evidence>
<dbReference type="Pfam" id="PF21089">
    <property type="entry name" value="PKS_DH_N"/>
    <property type="match status" value="1"/>
</dbReference>
<feature type="active site" description="Proton donor; for dehydratase activity" evidence="8">
    <location>
        <position position="1652"/>
    </location>
</feature>
<keyword evidence="5" id="KW-0808">Transferase</keyword>
<evidence type="ECO:0000256" key="5">
    <source>
        <dbReference type="ARBA" id="ARBA00022679"/>
    </source>
</evidence>
<dbReference type="GO" id="GO:0008270">
    <property type="term" value="F:zinc ion binding"/>
    <property type="evidence" value="ECO:0007669"/>
    <property type="project" value="InterPro"/>
</dbReference>
<dbReference type="InterPro" id="IPR009081">
    <property type="entry name" value="PP-bd_ACP"/>
</dbReference>
<dbReference type="InterPro" id="IPR014043">
    <property type="entry name" value="Acyl_transferase_dom"/>
</dbReference>
<dbReference type="PROSITE" id="PS50075">
    <property type="entry name" value="CARRIER"/>
    <property type="match status" value="2"/>
</dbReference>
<comment type="similarity">
    <text evidence="2">Belongs to the short-chain dehydrogenases/reductases (SDR) family.</text>
</comment>
<dbReference type="InterPro" id="IPR049551">
    <property type="entry name" value="PKS_DH_C"/>
</dbReference>
<dbReference type="Gene3D" id="3.40.47.10">
    <property type="match status" value="1"/>
</dbReference>
<dbReference type="SMART" id="SM00829">
    <property type="entry name" value="PKS_ER"/>
    <property type="match status" value="1"/>
</dbReference>
<feature type="domain" description="Ketosynthase family 3 (KS3)" evidence="11">
    <location>
        <begin position="552"/>
        <end position="979"/>
    </location>
</feature>
<evidence type="ECO:0000256" key="4">
    <source>
        <dbReference type="ARBA" id="ARBA00022553"/>
    </source>
</evidence>
<dbReference type="SMART" id="SM00826">
    <property type="entry name" value="PKS_DH"/>
    <property type="match status" value="1"/>
</dbReference>
<dbReference type="SMART" id="SM01294">
    <property type="entry name" value="PKS_PP_betabranch"/>
    <property type="match status" value="1"/>
</dbReference>
<dbReference type="Proteomes" id="UP000267342">
    <property type="component" value="Chromosome"/>
</dbReference>
<dbReference type="SUPFAM" id="SSF51735">
    <property type="entry name" value="NAD(P)-binding Rossmann-fold domains"/>
    <property type="match status" value="3"/>
</dbReference>
<dbReference type="SUPFAM" id="SSF50129">
    <property type="entry name" value="GroES-like"/>
    <property type="match status" value="1"/>
</dbReference>
<dbReference type="InterPro" id="IPR055123">
    <property type="entry name" value="SpnB-like_Rossmann"/>
</dbReference>
<dbReference type="EMBL" id="AP018933">
    <property type="protein sequence ID" value="BBG29153.1"/>
    <property type="molecule type" value="Genomic_DNA"/>
</dbReference>
<dbReference type="InterPro" id="IPR020806">
    <property type="entry name" value="PKS_PP-bd"/>
</dbReference>
<dbReference type="RefSeq" id="WP_027704558.1">
    <property type="nucleotide sequence ID" value="NZ_AP018933.1"/>
</dbReference>
<dbReference type="InterPro" id="IPR011032">
    <property type="entry name" value="GroES-like_sf"/>
</dbReference>
<dbReference type="InterPro" id="IPR020843">
    <property type="entry name" value="ER"/>
</dbReference>
<dbReference type="Pfam" id="PF00109">
    <property type="entry name" value="ketoacyl-synt"/>
    <property type="match status" value="1"/>
</dbReference>
<feature type="region of interest" description="C-terminal hotdog fold" evidence="8">
    <location>
        <begin position="1593"/>
        <end position="1730"/>
    </location>
</feature>
<dbReference type="Pfam" id="PF13602">
    <property type="entry name" value="ADH_zinc_N_2"/>
    <property type="match status" value="1"/>
</dbReference>
<dbReference type="InterPro" id="IPR016036">
    <property type="entry name" value="Malonyl_transacylase_ACP-bd"/>
</dbReference>
<dbReference type="InterPro" id="IPR042104">
    <property type="entry name" value="PKS_dehydratase_sf"/>
</dbReference>
<protein>
    <submittedName>
        <fullName evidence="13">Modular polyketide synthase</fullName>
    </submittedName>
</protein>
<reference evidence="13 14" key="1">
    <citation type="submission" date="2018-09" db="EMBL/GenBank/DDBJ databases">
        <title>Zymobacter palmae IAM14233 (=T109) whole genome analysis.</title>
        <authorList>
            <person name="Yanase H."/>
        </authorList>
    </citation>
    <scope>NUCLEOTIDE SEQUENCE [LARGE SCALE GENOMIC DNA]</scope>
    <source>
        <strain evidence="13 14">IAM14233</strain>
    </source>
</reference>
<dbReference type="Pfam" id="PF02801">
    <property type="entry name" value="Ketoacyl-synt_C"/>
    <property type="match status" value="1"/>
</dbReference>
<feature type="region of interest" description="Disordered" evidence="9">
    <location>
        <begin position="432"/>
        <end position="454"/>
    </location>
</feature>
<dbReference type="SMART" id="SM00825">
    <property type="entry name" value="PKS_KS"/>
    <property type="match status" value="1"/>
</dbReference>
<dbReference type="SMART" id="SM00823">
    <property type="entry name" value="PKS_PP"/>
    <property type="match status" value="2"/>
</dbReference>
<dbReference type="InterPro" id="IPR014031">
    <property type="entry name" value="Ketoacyl_synth_C"/>
</dbReference>
<dbReference type="GO" id="GO:0004312">
    <property type="term" value="F:fatty acid synthase activity"/>
    <property type="evidence" value="ECO:0007669"/>
    <property type="project" value="TreeGrafter"/>
</dbReference>
<evidence type="ECO:0000256" key="6">
    <source>
        <dbReference type="ARBA" id="ARBA00023268"/>
    </source>
</evidence>
<feature type="domain" description="Carrier" evidence="10">
    <location>
        <begin position="2535"/>
        <end position="2610"/>
    </location>
</feature>
<dbReference type="GO" id="GO:0031177">
    <property type="term" value="F:phosphopantetheine binding"/>
    <property type="evidence" value="ECO:0007669"/>
    <property type="project" value="InterPro"/>
</dbReference>
<comment type="pathway">
    <text evidence="1">Lipid metabolism; fatty acid biosynthesis.</text>
</comment>
<dbReference type="InterPro" id="IPR016039">
    <property type="entry name" value="Thiolase-like"/>
</dbReference>
<name>A0A348HC01_9GAMM</name>
<dbReference type="PROSITE" id="PS01162">
    <property type="entry name" value="QOR_ZETA_CRYSTAL"/>
    <property type="match status" value="1"/>
</dbReference>
<dbReference type="CDD" id="cd00833">
    <property type="entry name" value="PKS"/>
    <property type="match status" value="1"/>
</dbReference>
<dbReference type="UniPathway" id="UPA00094"/>
<dbReference type="InterPro" id="IPR057326">
    <property type="entry name" value="KR_dom"/>
</dbReference>
<evidence type="ECO:0000313" key="14">
    <source>
        <dbReference type="Proteomes" id="UP000267342"/>
    </source>
</evidence>
<dbReference type="InterPro" id="IPR006162">
    <property type="entry name" value="Ppantetheine_attach_site"/>
</dbReference>
<dbReference type="CDD" id="cd08956">
    <property type="entry name" value="KR_3_FAS_SDR_x"/>
    <property type="match status" value="1"/>
</dbReference>
<dbReference type="SUPFAM" id="SSF55048">
    <property type="entry name" value="Probable ACP-binding domain of malonyl-CoA ACP transacylase"/>
    <property type="match status" value="2"/>
</dbReference>
<gene>
    <name evidence="13" type="ORF">ZBT109_0364</name>
</gene>
<dbReference type="InterPro" id="IPR049900">
    <property type="entry name" value="PKS_mFAS_DH"/>
</dbReference>
<comment type="function">
    <text evidence="7">Involved in production of the polyketide antibiotic thailandamide.</text>
</comment>